<evidence type="ECO:0000256" key="9">
    <source>
        <dbReference type="ARBA" id="ARBA00022692"/>
    </source>
</evidence>
<evidence type="ECO:0000256" key="15">
    <source>
        <dbReference type="ARBA" id="ARBA00023006"/>
    </source>
</evidence>
<dbReference type="InterPro" id="IPR050805">
    <property type="entry name" value="ATG15_Lipase"/>
</dbReference>
<dbReference type="Gene3D" id="3.40.50.1820">
    <property type="entry name" value="alpha/beta hydrolase"/>
    <property type="match status" value="1"/>
</dbReference>
<evidence type="ECO:0000256" key="13">
    <source>
        <dbReference type="ARBA" id="ARBA00022968"/>
    </source>
</evidence>
<evidence type="ECO:0000256" key="18">
    <source>
        <dbReference type="ARBA" id="ARBA00023180"/>
    </source>
</evidence>
<comment type="similarity">
    <text evidence="4">Belongs to the AB hydrolase superfamily. Lipase family.</text>
</comment>
<gene>
    <name evidence="24" type="ORF">CANARDRAFT_27548</name>
</gene>
<evidence type="ECO:0000256" key="7">
    <source>
        <dbReference type="ARBA" id="ARBA00018542"/>
    </source>
</evidence>
<evidence type="ECO:0000256" key="12">
    <source>
        <dbReference type="ARBA" id="ARBA00022963"/>
    </source>
</evidence>
<dbReference type="GO" id="GO:0034496">
    <property type="term" value="P:multivesicular body membrane disassembly"/>
    <property type="evidence" value="ECO:0007669"/>
    <property type="project" value="TreeGrafter"/>
</dbReference>
<dbReference type="PANTHER" id="PTHR47175:SF2">
    <property type="entry name" value="LIPASE ATG15-RELATED"/>
    <property type="match status" value="1"/>
</dbReference>
<keyword evidence="14 22" id="KW-1133">Transmembrane helix</keyword>
<dbReference type="Proteomes" id="UP000094801">
    <property type="component" value="Unassembled WGS sequence"/>
</dbReference>
<evidence type="ECO:0000256" key="5">
    <source>
        <dbReference type="ARBA" id="ARBA00011137"/>
    </source>
</evidence>
<keyword evidence="11" id="KW-0378">Hydrolase</keyword>
<dbReference type="EC" id="3.1.1.3" evidence="6"/>
<dbReference type="PANTHER" id="PTHR47175">
    <property type="entry name" value="LIPASE ATG15-RELATED"/>
    <property type="match status" value="1"/>
</dbReference>
<keyword evidence="15" id="KW-0072">Autophagy</keyword>
<dbReference type="Pfam" id="PF01764">
    <property type="entry name" value="Lipase_3"/>
    <property type="match status" value="1"/>
</dbReference>
<evidence type="ECO:0000256" key="3">
    <source>
        <dbReference type="ARBA" id="ARBA00004343"/>
    </source>
</evidence>
<dbReference type="GO" id="GO:0004806">
    <property type="term" value="F:triacylglycerol lipase activity"/>
    <property type="evidence" value="ECO:0007669"/>
    <property type="project" value="UniProtKB-EC"/>
</dbReference>
<dbReference type="FunFam" id="3.40.50.1820:FF:000129">
    <property type="entry name" value="Autophagy related lipase Atg15, putative"/>
    <property type="match status" value="1"/>
</dbReference>
<evidence type="ECO:0000256" key="21">
    <source>
        <dbReference type="SAM" id="MobiDB-lite"/>
    </source>
</evidence>
<evidence type="ECO:0000256" key="6">
    <source>
        <dbReference type="ARBA" id="ARBA00013279"/>
    </source>
</evidence>
<evidence type="ECO:0000256" key="10">
    <source>
        <dbReference type="ARBA" id="ARBA00022753"/>
    </source>
</evidence>
<keyword evidence="10" id="KW-0967">Endosome</keyword>
<reference evidence="25" key="1">
    <citation type="submission" date="2016-04" db="EMBL/GenBank/DDBJ databases">
        <title>Comparative genomics of biotechnologically important yeasts.</title>
        <authorList>
            <consortium name="DOE Joint Genome Institute"/>
            <person name="Riley R."/>
            <person name="Haridas S."/>
            <person name="Wolfe K.H."/>
            <person name="Lopes M.R."/>
            <person name="Hittinger C.T."/>
            <person name="Goker M."/>
            <person name="Salamov A."/>
            <person name="Wisecaver J."/>
            <person name="Long T.M."/>
            <person name="Aerts A.L."/>
            <person name="Barry K."/>
            <person name="Choi C."/>
            <person name="Clum A."/>
            <person name="Coughlan A.Y."/>
            <person name="Deshpande S."/>
            <person name="Douglass A.P."/>
            <person name="Hanson S.J."/>
            <person name="Klenk H.-P."/>
            <person name="Labutti K."/>
            <person name="Lapidus A."/>
            <person name="Lindquist E."/>
            <person name="Lipzen A."/>
            <person name="Meier-Kolthoff J.P."/>
            <person name="Ohm R.A."/>
            <person name="Otillar R.P."/>
            <person name="Pangilinan J."/>
            <person name="Peng Y."/>
            <person name="Rokas A."/>
            <person name="Rosa C.A."/>
            <person name="Scheuner C."/>
            <person name="Sibirny A.A."/>
            <person name="Slot J.C."/>
            <person name="Stielow J.B."/>
            <person name="Sun H."/>
            <person name="Kurtzman C.P."/>
            <person name="Blackwell M."/>
            <person name="Grigoriev I.V."/>
            <person name="Jeffries T.W."/>
        </authorList>
    </citation>
    <scope>NUCLEOTIDE SEQUENCE [LARGE SCALE GENOMIC DNA]</scope>
    <source>
        <strain evidence="25">NRRL YB-2248</strain>
    </source>
</reference>
<comment type="subcellular location">
    <subcellularLocation>
        <location evidence="3">Endosome</location>
        <location evidence="3">Multivesicular body membrane</location>
        <topology evidence="3">Single-pass type II membrane protein</topology>
    </subcellularLocation>
    <subcellularLocation>
        <location evidence="2">Prevacuolar compartment membrane</location>
        <topology evidence="2">Single-pass type II membrane protein</topology>
    </subcellularLocation>
</comment>
<accession>A0A1E4T3H9</accession>
<sequence length="605" mass="67663">MLDQNHKAMSTKRGIRPIPAVVYFVGIAFIAIFSYFAFAFRSDKSHMIKLPNHTNHSAEYNEPKQKFKIRQIFHNSADGETHKKLDINEKFLDQYAVHLLENTNDIEDLDLFANNQSPFEYEFELKSQASEIMRLETRHPDFVESYLNYALEVGSAAVSRISLDWTTDKVSIPDVNDPVTILNLALMSADAYVNLPTDAEWEDVGTTFNQSDKFGWLGRGVRGHVFTDTSESTVIIAIKGTSAAGLNSGDDATVDQDKINDNLLFSCCCARISSFWTTVCDCYESSYTCNQNCLERELRRQDRYYKAVLDIYRNVTYMYPNAEIWVTGHSLGGALSALLARTFGLPAVAYEAPGDLLATRRLHLPMPPGFPSEMEHIWHIGNTADPIYMGVCTGASSTCAIAGYAMETQCHTGKKCVYDTVTDLGWHVNMLNHRLRKVIDNVLRVYNETAPCNKAPPCYDCYNWKFVDHTKDRYRKTATTLSTATATPTEPSDGNCLKRTWYGRCYEWDNGSSSSTSSSSSTDTTLTTKTRSSSTSLSTTSTSSTSTENPDTPKCIRWSWFGYCQEYEHKPESSSMSSAIQTSSNYEVTESLSSSPSALPSVATV</sequence>
<keyword evidence="17 22" id="KW-0472">Membrane</keyword>
<dbReference type="GO" id="GO:0005775">
    <property type="term" value="C:vacuolar lumen"/>
    <property type="evidence" value="ECO:0007669"/>
    <property type="project" value="TreeGrafter"/>
</dbReference>
<evidence type="ECO:0000256" key="20">
    <source>
        <dbReference type="ARBA" id="ARBA00029828"/>
    </source>
</evidence>
<dbReference type="InterPro" id="IPR002921">
    <property type="entry name" value="Fungal_lipase-type"/>
</dbReference>
<evidence type="ECO:0000256" key="2">
    <source>
        <dbReference type="ARBA" id="ARBA00004270"/>
    </source>
</evidence>
<evidence type="ECO:0000313" key="25">
    <source>
        <dbReference type="Proteomes" id="UP000094801"/>
    </source>
</evidence>
<evidence type="ECO:0000256" key="8">
    <source>
        <dbReference type="ARBA" id="ARBA00019241"/>
    </source>
</evidence>
<proteinExistence type="inferred from homology"/>
<name>A0A1E4T3H9_9ASCO</name>
<dbReference type="GO" id="GO:0034727">
    <property type="term" value="P:piecemeal microautophagy of the nucleus"/>
    <property type="evidence" value="ECO:0007669"/>
    <property type="project" value="TreeGrafter"/>
</dbReference>
<comment type="function">
    <text evidence="19">Lipase which is essential for lysis of subvacuolar cytoplasm to vacuole targeted bodies and intravacuolar autophagic bodies. Involved in the lysis of intravacuolar multivesicular body (MVB) vesicles. The intravacuolar membrane disintegration by ATG15 is critical to life span extension.</text>
</comment>
<evidence type="ECO:0000256" key="22">
    <source>
        <dbReference type="SAM" id="Phobius"/>
    </source>
</evidence>
<dbReference type="InterPro" id="IPR029058">
    <property type="entry name" value="AB_hydrolase_fold"/>
</dbReference>
<dbReference type="AlphaFoldDB" id="A0A1E4T3H9"/>
<keyword evidence="13" id="KW-0735">Signal-anchor</keyword>
<comment type="catalytic activity">
    <reaction evidence="1">
        <text>a triacylglycerol + H2O = a diacylglycerol + a fatty acid + H(+)</text>
        <dbReference type="Rhea" id="RHEA:12044"/>
        <dbReference type="ChEBI" id="CHEBI:15377"/>
        <dbReference type="ChEBI" id="CHEBI:15378"/>
        <dbReference type="ChEBI" id="CHEBI:17855"/>
        <dbReference type="ChEBI" id="CHEBI:18035"/>
        <dbReference type="ChEBI" id="CHEBI:28868"/>
        <dbReference type="EC" id="3.1.1.3"/>
    </reaction>
</comment>
<feature type="region of interest" description="Disordered" evidence="21">
    <location>
        <begin position="510"/>
        <end position="551"/>
    </location>
</feature>
<evidence type="ECO:0000256" key="16">
    <source>
        <dbReference type="ARBA" id="ARBA00023098"/>
    </source>
</evidence>
<evidence type="ECO:0000256" key="19">
    <source>
        <dbReference type="ARBA" id="ARBA00024663"/>
    </source>
</evidence>
<keyword evidence="12" id="KW-0442">Lipid degradation</keyword>
<dbReference type="STRING" id="983967.A0A1E4T3H9"/>
<evidence type="ECO:0000256" key="14">
    <source>
        <dbReference type="ARBA" id="ARBA00022989"/>
    </source>
</evidence>
<protein>
    <recommendedName>
        <fullName evidence="7">Putative lipase ATG15</fullName>
        <ecNumber evidence="6">3.1.1.3</ecNumber>
    </recommendedName>
    <alternativeName>
        <fullName evidence="20">Autophagy-related protein 15</fullName>
    </alternativeName>
    <alternativeName>
        <fullName evidence="8">Putative lipase atg15</fullName>
    </alternativeName>
</protein>
<evidence type="ECO:0000256" key="11">
    <source>
        <dbReference type="ARBA" id="ARBA00022801"/>
    </source>
</evidence>
<dbReference type="EMBL" id="KV453850">
    <property type="protein sequence ID" value="ODV86313.1"/>
    <property type="molecule type" value="Genomic_DNA"/>
</dbReference>
<dbReference type="CDD" id="cd00519">
    <property type="entry name" value="Lipase_3"/>
    <property type="match status" value="1"/>
</dbReference>
<dbReference type="GO" id="GO:0004620">
    <property type="term" value="F:phospholipase activity"/>
    <property type="evidence" value="ECO:0007669"/>
    <property type="project" value="TreeGrafter"/>
</dbReference>
<feature type="domain" description="Fungal lipase-type" evidence="23">
    <location>
        <begin position="303"/>
        <end position="341"/>
    </location>
</feature>
<evidence type="ECO:0000256" key="17">
    <source>
        <dbReference type="ARBA" id="ARBA00023136"/>
    </source>
</evidence>
<feature type="compositionally biased region" description="Low complexity" evidence="21">
    <location>
        <begin position="512"/>
        <end position="547"/>
    </location>
</feature>
<keyword evidence="18" id="KW-0325">Glycoprotein</keyword>
<keyword evidence="16" id="KW-0443">Lipid metabolism</keyword>
<comment type="subunit">
    <text evidence="5">Binds to both phosphatidylinositol (PI) and phosphatidylinositol 3,5-bisphosphate (PIP2).</text>
</comment>
<dbReference type="SUPFAM" id="SSF53474">
    <property type="entry name" value="alpha/beta-Hydrolases"/>
    <property type="match status" value="1"/>
</dbReference>
<dbReference type="GO" id="GO:0046461">
    <property type="term" value="P:neutral lipid catabolic process"/>
    <property type="evidence" value="ECO:0007669"/>
    <property type="project" value="TreeGrafter"/>
</dbReference>
<evidence type="ECO:0000256" key="4">
    <source>
        <dbReference type="ARBA" id="ARBA00010701"/>
    </source>
</evidence>
<dbReference type="GO" id="GO:0006660">
    <property type="term" value="P:phosphatidylserine catabolic process"/>
    <property type="evidence" value="ECO:0007669"/>
    <property type="project" value="TreeGrafter"/>
</dbReference>
<evidence type="ECO:0000313" key="24">
    <source>
        <dbReference type="EMBL" id="ODV86313.1"/>
    </source>
</evidence>
<evidence type="ECO:0000256" key="1">
    <source>
        <dbReference type="ARBA" id="ARBA00001024"/>
    </source>
</evidence>
<dbReference type="OrthoDB" id="58570at2759"/>
<feature type="transmembrane region" description="Helical" evidence="22">
    <location>
        <begin position="21"/>
        <end position="40"/>
    </location>
</feature>
<organism evidence="24 25">
    <name type="scientific">[Candida] arabinofermentans NRRL YB-2248</name>
    <dbReference type="NCBI Taxonomy" id="983967"/>
    <lineage>
        <taxon>Eukaryota</taxon>
        <taxon>Fungi</taxon>
        <taxon>Dikarya</taxon>
        <taxon>Ascomycota</taxon>
        <taxon>Saccharomycotina</taxon>
        <taxon>Pichiomycetes</taxon>
        <taxon>Pichiales</taxon>
        <taxon>Pichiaceae</taxon>
        <taxon>Ogataea</taxon>
        <taxon>Ogataea/Candida clade</taxon>
    </lineage>
</organism>
<keyword evidence="25" id="KW-1185">Reference proteome</keyword>
<evidence type="ECO:0000259" key="23">
    <source>
        <dbReference type="Pfam" id="PF01764"/>
    </source>
</evidence>
<dbReference type="GO" id="GO:0032585">
    <property type="term" value="C:multivesicular body membrane"/>
    <property type="evidence" value="ECO:0007669"/>
    <property type="project" value="UniProtKB-SubCell"/>
</dbReference>
<keyword evidence="9 22" id="KW-0812">Transmembrane</keyword>